<reference evidence="1" key="1">
    <citation type="journal article" date="2020" name="New Phytol.">
        <title>Comparative genomics reveals dynamic genome evolution in host specialist ectomycorrhizal fungi.</title>
        <authorList>
            <person name="Lofgren L.A."/>
            <person name="Nguyen N.H."/>
            <person name="Vilgalys R."/>
            <person name="Ruytinx J."/>
            <person name="Liao H.L."/>
            <person name="Branco S."/>
            <person name="Kuo A."/>
            <person name="LaButti K."/>
            <person name="Lipzen A."/>
            <person name="Andreopoulos W."/>
            <person name="Pangilinan J."/>
            <person name="Riley R."/>
            <person name="Hundley H."/>
            <person name="Na H."/>
            <person name="Barry K."/>
            <person name="Grigoriev I.V."/>
            <person name="Stajich J.E."/>
            <person name="Kennedy P.G."/>
        </authorList>
    </citation>
    <scope>NUCLEOTIDE SEQUENCE</scope>
    <source>
        <strain evidence="1">FC203</strain>
    </source>
</reference>
<protein>
    <submittedName>
        <fullName evidence="1">Uncharacterized protein</fullName>
    </submittedName>
</protein>
<dbReference type="GeneID" id="64654605"/>
<dbReference type="Proteomes" id="UP001195769">
    <property type="component" value="Unassembled WGS sequence"/>
</dbReference>
<name>A0AAD4EIK0_9AGAM</name>
<sequence>MGNQIAYCSNTTIVNYYCAYLLPDSLRACLILLVSFVHSRTIEVLGYPIFRIANMTSLESKYSPAPHVLLSELSRYCGDVVDPARRAFLICDDIPNIRCSSSRAMPIAAVHGIVIGLGIDIISACDVRHAASDAKFSIKAR</sequence>
<keyword evidence="2" id="KW-1185">Reference proteome</keyword>
<dbReference type="Gene3D" id="3.90.226.10">
    <property type="entry name" value="2-enoyl-CoA Hydratase, Chain A, domain 1"/>
    <property type="match status" value="1"/>
</dbReference>
<organism evidence="1 2">
    <name type="scientific">Suillus fuscotomentosus</name>
    <dbReference type="NCBI Taxonomy" id="1912939"/>
    <lineage>
        <taxon>Eukaryota</taxon>
        <taxon>Fungi</taxon>
        <taxon>Dikarya</taxon>
        <taxon>Basidiomycota</taxon>
        <taxon>Agaricomycotina</taxon>
        <taxon>Agaricomycetes</taxon>
        <taxon>Agaricomycetidae</taxon>
        <taxon>Boletales</taxon>
        <taxon>Suillineae</taxon>
        <taxon>Suillaceae</taxon>
        <taxon>Suillus</taxon>
    </lineage>
</organism>
<dbReference type="AlphaFoldDB" id="A0AAD4EIK0"/>
<dbReference type="InterPro" id="IPR029045">
    <property type="entry name" value="ClpP/crotonase-like_dom_sf"/>
</dbReference>
<accession>A0AAD4EIK0</accession>
<dbReference type="EMBL" id="JABBWK010000004">
    <property type="protein sequence ID" value="KAG1906711.1"/>
    <property type="molecule type" value="Genomic_DNA"/>
</dbReference>
<evidence type="ECO:0000313" key="2">
    <source>
        <dbReference type="Proteomes" id="UP001195769"/>
    </source>
</evidence>
<gene>
    <name evidence="1" type="ORF">F5891DRAFT_1003512</name>
</gene>
<dbReference type="RefSeq" id="XP_041232286.1">
    <property type="nucleotide sequence ID" value="XM_041360307.1"/>
</dbReference>
<evidence type="ECO:0000313" key="1">
    <source>
        <dbReference type="EMBL" id="KAG1906711.1"/>
    </source>
</evidence>
<proteinExistence type="predicted"/>
<comment type="caution">
    <text evidence="1">The sequence shown here is derived from an EMBL/GenBank/DDBJ whole genome shotgun (WGS) entry which is preliminary data.</text>
</comment>
<dbReference type="SUPFAM" id="SSF52096">
    <property type="entry name" value="ClpP/crotonase"/>
    <property type="match status" value="1"/>
</dbReference>